<protein>
    <submittedName>
        <fullName evidence="1">Uncharacterized protein</fullName>
    </submittedName>
</protein>
<feature type="non-terminal residue" evidence="1">
    <location>
        <position position="1"/>
    </location>
</feature>
<sequence>ESSRARLIAHRTNSSQAWTRRYRPSGNKKSGIAQGMLHMIKGIWKAALATVLLSLPLAPASASGDLFYFEAKQGDAFFMLMLVGREDPGAVSVSWKGALIPPYPNVHRRYYTEFNRAKRQAYVRQLDRDGLPWFEMDVSGKRGYVLIGGRRLQGNADWTVQ</sequence>
<reference evidence="1 2" key="1">
    <citation type="journal article" date="2018" name="Sci. Rep.">
        <title>Characterisation of pathogen-specific regions and novel effector candidates in Fusarium oxysporum f. sp. cepae.</title>
        <authorList>
            <person name="Armitage A.D."/>
            <person name="Taylor A."/>
            <person name="Sobczyk M.K."/>
            <person name="Baxter L."/>
            <person name="Greenfield B.P."/>
            <person name="Bates H.J."/>
            <person name="Wilson F."/>
            <person name="Jackson A.C."/>
            <person name="Ott S."/>
            <person name="Harrison R.J."/>
            <person name="Clarkson J.P."/>
        </authorList>
    </citation>
    <scope>NUCLEOTIDE SEQUENCE [LARGE SCALE GENOMIC DNA]</scope>
    <source>
        <strain evidence="1 2">Fp_A8</strain>
    </source>
</reference>
<dbReference type="Proteomes" id="UP000283569">
    <property type="component" value="Unassembled WGS sequence"/>
</dbReference>
<evidence type="ECO:0000313" key="2">
    <source>
        <dbReference type="Proteomes" id="UP000283569"/>
    </source>
</evidence>
<name>A0A420R7E3_GIBIN</name>
<dbReference type="AlphaFoldDB" id="A0A420R7E3"/>
<evidence type="ECO:0000313" key="1">
    <source>
        <dbReference type="EMBL" id="RKL12931.1"/>
    </source>
</evidence>
<dbReference type="EMBL" id="MRDB01000535">
    <property type="protein sequence ID" value="RKL12931.1"/>
    <property type="molecule type" value="Genomic_DNA"/>
</dbReference>
<organism evidence="1 2">
    <name type="scientific">Gibberella intermedia</name>
    <name type="common">Bulb rot disease fungus</name>
    <name type="synonym">Fusarium proliferatum</name>
    <dbReference type="NCBI Taxonomy" id="948311"/>
    <lineage>
        <taxon>Eukaryota</taxon>
        <taxon>Fungi</taxon>
        <taxon>Dikarya</taxon>
        <taxon>Ascomycota</taxon>
        <taxon>Pezizomycotina</taxon>
        <taxon>Sordariomycetes</taxon>
        <taxon>Hypocreomycetidae</taxon>
        <taxon>Hypocreales</taxon>
        <taxon>Nectriaceae</taxon>
        <taxon>Fusarium</taxon>
        <taxon>Fusarium fujikuroi species complex</taxon>
    </lineage>
</organism>
<gene>
    <name evidence="1" type="ORF">BFJ72_g15418</name>
</gene>
<comment type="caution">
    <text evidence="1">The sequence shown here is derived from an EMBL/GenBank/DDBJ whole genome shotgun (WGS) entry which is preliminary data.</text>
</comment>
<accession>A0A420R7E3</accession>
<proteinExistence type="predicted"/>